<evidence type="ECO:0000256" key="3">
    <source>
        <dbReference type="ARBA" id="ARBA00022741"/>
    </source>
</evidence>
<dbReference type="PANTHER" id="PTHR24221">
    <property type="entry name" value="ATP-BINDING CASSETTE SUB-FAMILY B"/>
    <property type="match status" value="1"/>
</dbReference>
<dbReference type="InterPro" id="IPR003593">
    <property type="entry name" value="AAA+_ATPase"/>
</dbReference>
<dbReference type="AlphaFoldDB" id="A0A9J7BS99"/>
<comment type="subcellular location">
    <subcellularLocation>
        <location evidence="1">Cell membrane</location>
        <topology evidence="1">Multi-pass membrane protein</topology>
    </subcellularLocation>
</comment>
<gene>
    <name evidence="9" type="ORF">MOP44_07375</name>
</gene>
<dbReference type="RefSeq" id="WP_260795354.1">
    <property type="nucleotide sequence ID" value="NZ_CP093313.1"/>
</dbReference>
<dbReference type="PANTHER" id="PTHR24221:SF654">
    <property type="entry name" value="ATP-BINDING CASSETTE SUB-FAMILY B MEMBER 6"/>
    <property type="match status" value="1"/>
</dbReference>
<dbReference type="EMBL" id="CP093313">
    <property type="protein sequence ID" value="UWZ85756.1"/>
    <property type="molecule type" value="Genomic_DNA"/>
</dbReference>
<dbReference type="Gene3D" id="1.20.1560.10">
    <property type="entry name" value="ABC transporter type 1, transmembrane domain"/>
    <property type="match status" value="1"/>
</dbReference>
<dbReference type="Proteomes" id="UP001059380">
    <property type="component" value="Chromosome"/>
</dbReference>
<feature type="transmembrane region" description="Helical" evidence="7">
    <location>
        <begin position="67"/>
        <end position="88"/>
    </location>
</feature>
<keyword evidence="6 7" id="KW-0472">Membrane</keyword>
<keyword evidence="5 7" id="KW-1133">Transmembrane helix</keyword>
<evidence type="ECO:0000256" key="2">
    <source>
        <dbReference type="ARBA" id="ARBA00022692"/>
    </source>
</evidence>
<keyword evidence="3" id="KW-0547">Nucleotide-binding</keyword>
<dbReference type="GO" id="GO:0034040">
    <property type="term" value="F:ATPase-coupled lipid transmembrane transporter activity"/>
    <property type="evidence" value="ECO:0007669"/>
    <property type="project" value="TreeGrafter"/>
</dbReference>
<evidence type="ECO:0000256" key="1">
    <source>
        <dbReference type="ARBA" id="ARBA00004651"/>
    </source>
</evidence>
<evidence type="ECO:0000256" key="5">
    <source>
        <dbReference type="ARBA" id="ARBA00022989"/>
    </source>
</evidence>
<dbReference type="PROSITE" id="PS50893">
    <property type="entry name" value="ABC_TRANSPORTER_2"/>
    <property type="match status" value="1"/>
</dbReference>
<dbReference type="PROSITE" id="PS00211">
    <property type="entry name" value="ABC_TRANSPORTER_1"/>
    <property type="match status" value="1"/>
</dbReference>
<evidence type="ECO:0000259" key="8">
    <source>
        <dbReference type="PROSITE" id="PS50893"/>
    </source>
</evidence>
<evidence type="ECO:0000256" key="7">
    <source>
        <dbReference type="SAM" id="Phobius"/>
    </source>
</evidence>
<dbReference type="SMART" id="SM00382">
    <property type="entry name" value="AAA"/>
    <property type="match status" value="1"/>
</dbReference>
<keyword evidence="4 9" id="KW-0067">ATP-binding</keyword>
<dbReference type="KEGG" id="orp:MOP44_07375"/>
<dbReference type="SUPFAM" id="SSF90123">
    <property type="entry name" value="ABC transporter transmembrane region"/>
    <property type="match status" value="1"/>
</dbReference>
<dbReference type="GO" id="GO:0016887">
    <property type="term" value="F:ATP hydrolysis activity"/>
    <property type="evidence" value="ECO:0007669"/>
    <property type="project" value="InterPro"/>
</dbReference>
<dbReference type="InterPro" id="IPR017871">
    <property type="entry name" value="ABC_transporter-like_CS"/>
</dbReference>
<protein>
    <submittedName>
        <fullName evidence="9">ATP-binding cassette domain-containing protein</fullName>
    </submittedName>
</protein>
<dbReference type="InterPro" id="IPR039421">
    <property type="entry name" value="Type_1_exporter"/>
</dbReference>
<evidence type="ECO:0000256" key="6">
    <source>
        <dbReference type="ARBA" id="ARBA00023136"/>
    </source>
</evidence>
<dbReference type="SUPFAM" id="SSF52540">
    <property type="entry name" value="P-loop containing nucleoside triphosphate hydrolases"/>
    <property type="match status" value="1"/>
</dbReference>
<accession>A0A9J7BS99</accession>
<keyword evidence="2 7" id="KW-0812">Transmembrane</keyword>
<evidence type="ECO:0000256" key="4">
    <source>
        <dbReference type="ARBA" id="ARBA00022840"/>
    </source>
</evidence>
<sequence>MKYRETRYRRYAADNSLSIECLEMHTDVVRYNQEERIEADYRRIHDEIEQYGLAEMKVQTFFGMGKGVVILGMQLYLLFVWIGMLTAHRLDGAMLVYLFMLSDQLCGSLWGYAGMWGRISEAWEPIKLFLGISSATSRVCDSNSVEPMRIPQQVSLEFCDVEFNYRAEEPVLNRVNLHVDAGKKVGFVGRTGCGKSTLLKLVDRLYDPQAGAVYVGGEDVRRWPLKQLQRVCTCLSQNGGVFFSDAGLLDTLRFAKPDASFAEVVRAAKLACIHDEIMGMQDGYQAKAGEHGKNLSGGQRRRVALAQAVLSLDHPDKKIVLLDECTSNLDAETEAQVLNNIWPLLEGKTVIVVTHRLSAIDGLVDEVIEFAEGRVARRFAGRNLDLFAGNLYAEPVTRLAGSYTT</sequence>
<dbReference type="Gene3D" id="3.40.50.300">
    <property type="entry name" value="P-loop containing nucleotide triphosphate hydrolases"/>
    <property type="match status" value="1"/>
</dbReference>
<dbReference type="GO" id="GO:0005524">
    <property type="term" value="F:ATP binding"/>
    <property type="evidence" value="ECO:0007669"/>
    <property type="project" value="UniProtKB-KW"/>
</dbReference>
<organism evidence="9 10">
    <name type="scientific">Occallatibacter riparius</name>
    <dbReference type="NCBI Taxonomy" id="1002689"/>
    <lineage>
        <taxon>Bacteria</taxon>
        <taxon>Pseudomonadati</taxon>
        <taxon>Acidobacteriota</taxon>
        <taxon>Terriglobia</taxon>
        <taxon>Terriglobales</taxon>
        <taxon>Acidobacteriaceae</taxon>
        <taxon>Occallatibacter</taxon>
    </lineage>
</organism>
<dbReference type="InterPro" id="IPR036640">
    <property type="entry name" value="ABC1_TM_sf"/>
</dbReference>
<keyword evidence="10" id="KW-1185">Reference proteome</keyword>
<evidence type="ECO:0000313" key="10">
    <source>
        <dbReference type="Proteomes" id="UP001059380"/>
    </source>
</evidence>
<dbReference type="Pfam" id="PF00005">
    <property type="entry name" value="ABC_tran"/>
    <property type="match status" value="1"/>
</dbReference>
<name>A0A9J7BS99_9BACT</name>
<dbReference type="InterPro" id="IPR027417">
    <property type="entry name" value="P-loop_NTPase"/>
</dbReference>
<proteinExistence type="predicted"/>
<dbReference type="GO" id="GO:0005886">
    <property type="term" value="C:plasma membrane"/>
    <property type="evidence" value="ECO:0007669"/>
    <property type="project" value="UniProtKB-SubCell"/>
</dbReference>
<reference evidence="9" key="1">
    <citation type="submission" date="2021-04" db="EMBL/GenBank/DDBJ databases">
        <title>Phylogenetic analysis of Acidobacteriaceae.</title>
        <authorList>
            <person name="Qiu L."/>
            <person name="Zhang Q."/>
        </authorList>
    </citation>
    <scope>NUCLEOTIDE SEQUENCE</scope>
    <source>
        <strain evidence="9">DSM 25168</strain>
    </source>
</reference>
<dbReference type="InterPro" id="IPR003439">
    <property type="entry name" value="ABC_transporter-like_ATP-bd"/>
</dbReference>
<evidence type="ECO:0000313" key="9">
    <source>
        <dbReference type="EMBL" id="UWZ85756.1"/>
    </source>
</evidence>
<feature type="domain" description="ABC transporter" evidence="8">
    <location>
        <begin position="156"/>
        <end position="397"/>
    </location>
</feature>